<sequence>MALENELNALLHALQKQRDEIELQLHLAGMDVKDQWHKAEPKWAQFIDKLGVINDENQEASAELIHATKVIGDELKEAYKRLSEQLGE</sequence>
<reference evidence="1 2" key="1">
    <citation type="journal article" date="2024" name="Microbiology">
        <title>Methylomarinum rosea sp. nov., a novel halophilic methanotrophic bacterium from the hypersaline Lake Elton.</title>
        <authorList>
            <person name="Suleimanov R.Z."/>
            <person name="Oshkin I.Y."/>
            <person name="Danilova O.V."/>
            <person name="Suzina N.E."/>
            <person name="Dedysh S.N."/>
        </authorList>
    </citation>
    <scope>NUCLEOTIDE SEQUENCE [LARGE SCALE GENOMIC DNA]</scope>
    <source>
        <strain evidence="1 2">Ch1-1</strain>
    </source>
</reference>
<name>A0AAU7NS22_9GAMM</name>
<protein>
    <submittedName>
        <fullName evidence="1">Uncharacterized protein</fullName>
    </submittedName>
</protein>
<organism evidence="1 2">
    <name type="scientific">Methylomarinum roseum</name>
    <dbReference type="NCBI Taxonomy" id="3067653"/>
    <lineage>
        <taxon>Bacteria</taxon>
        <taxon>Pseudomonadati</taxon>
        <taxon>Pseudomonadota</taxon>
        <taxon>Gammaproteobacteria</taxon>
        <taxon>Methylococcales</taxon>
        <taxon>Methylococcaceae</taxon>
        <taxon>Methylomarinum</taxon>
    </lineage>
</organism>
<gene>
    <name evidence="1" type="ORF">Q9L42_015525</name>
</gene>
<dbReference type="EMBL" id="CP157743">
    <property type="protein sequence ID" value="XBS19757.1"/>
    <property type="molecule type" value="Genomic_DNA"/>
</dbReference>
<dbReference type="KEGG" id="mech:Q9L42_015525"/>
<proteinExistence type="predicted"/>
<evidence type="ECO:0000313" key="1">
    <source>
        <dbReference type="EMBL" id="XBS19757.1"/>
    </source>
</evidence>
<keyword evidence="2" id="KW-1185">Reference proteome</keyword>
<dbReference type="AlphaFoldDB" id="A0AAU7NS22"/>
<dbReference type="Proteomes" id="UP001225378">
    <property type="component" value="Chromosome"/>
</dbReference>
<dbReference type="RefSeq" id="WP_305907494.1">
    <property type="nucleotide sequence ID" value="NZ_CP157743.1"/>
</dbReference>
<accession>A0AAU7NS22</accession>
<evidence type="ECO:0000313" key="2">
    <source>
        <dbReference type="Proteomes" id="UP001225378"/>
    </source>
</evidence>